<name>A0A2N5D283_9CAUL</name>
<dbReference type="OrthoDB" id="9758307at2"/>
<evidence type="ECO:0000313" key="2">
    <source>
        <dbReference type="Proteomes" id="UP000234479"/>
    </source>
</evidence>
<dbReference type="PANTHER" id="PTHR42792">
    <property type="entry name" value="FLAGELLIN"/>
    <property type="match status" value="1"/>
</dbReference>
<dbReference type="InterPro" id="IPR001492">
    <property type="entry name" value="Flagellin"/>
</dbReference>
<gene>
    <name evidence="1" type="ORF">SGCZBJ_21945</name>
</gene>
<accession>A0A2N5D283</accession>
<keyword evidence="2" id="KW-1185">Reference proteome</keyword>
<organism evidence="1 2">
    <name type="scientific">Caulobacter zeae</name>
    <dbReference type="NCBI Taxonomy" id="2055137"/>
    <lineage>
        <taxon>Bacteria</taxon>
        <taxon>Pseudomonadati</taxon>
        <taxon>Pseudomonadota</taxon>
        <taxon>Alphaproteobacteria</taxon>
        <taxon>Caulobacterales</taxon>
        <taxon>Caulobacteraceae</taxon>
        <taxon>Caulobacter</taxon>
    </lineage>
</organism>
<dbReference type="NCBIfam" id="NF006489">
    <property type="entry name" value="PRK08913.1"/>
    <property type="match status" value="1"/>
</dbReference>
<dbReference type="PANTHER" id="PTHR42792:SF1">
    <property type="entry name" value="FLAGELLAR HOOK-ASSOCIATED PROTEIN 3"/>
    <property type="match status" value="1"/>
</dbReference>
<dbReference type="SUPFAM" id="SSF64518">
    <property type="entry name" value="Phase 1 flagellin"/>
    <property type="match status" value="1"/>
</dbReference>
<dbReference type="Proteomes" id="UP000234479">
    <property type="component" value="Unassembled WGS sequence"/>
</dbReference>
<protein>
    <submittedName>
        <fullName evidence="1">Flagellar biosynthesis protein FlgL</fullName>
    </submittedName>
</protein>
<dbReference type="EMBL" id="PJRS01000046">
    <property type="protein sequence ID" value="PLR20142.1"/>
    <property type="molecule type" value="Genomic_DNA"/>
</dbReference>
<dbReference type="GO" id="GO:0005198">
    <property type="term" value="F:structural molecule activity"/>
    <property type="evidence" value="ECO:0007669"/>
    <property type="project" value="InterPro"/>
</dbReference>
<sequence length="298" mass="30846">MICRIATFGHSTTMLAASLKVQAKLADQQAQTASGLKSTTYGGLGSNTGSLLRLSSQSSALTAENAAAQTATAYVNAAYSALGDIADLATTIKTQLASMISSTTIDSATTAQYATNWLNDLQALMNSTSGGTYLFSGTAGDAAAADFSDADWDPSAGVDADYYQGSSATRTFTTTDGQTIDLSVSGGSAAFEKLARALSMIIASPDDSDVVSAAYELAGEALIGIGSLQEQVSIQASTLDRLIERNEAKIESIDTLASNLKDADLAETAVLATQYETQLEAMYSMISTLSSLSLTKYL</sequence>
<dbReference type="AlphaFoldDB" id="A0A2N5D283"/>
<reference evidence="1 2" key="1">
    <citation type="submission" date="2017-12" db="EMBL/GenBank/DDBJ databases">
        <title>The genome sequence of Caulobacter sp. 410.</title>
        <authorList>
            <person name="Gao J."/>
            <person name="Mao X."/>
            <person name="Sun J."/>
        </authorList>
    </citation>
    <scope>NUCLEOTIDE SEQUENCE [LARGE SCALE GENOMIC DNA]</scope>
    <source>
        <strain evidence="1 2">410</strain>
    </source>
</reference>
<comment type="caution">
    <text evidence="1">The sequence shown here is derived from an EMBL/GenBank/DDBJ whole genome shotgun (WGS) entry which is preliminary data.</text>
</comment>
<keyword evidence="1" id="KW-0282">Flagellum</keyword>
<keyword evidence="1" id="KW-0966">Cell projection</keyword>
<keyword evidence="1" id="KW-0969">Cilium</keyword>
<dbReference type="GO" id="GO:0009288">
    <property type="term" value="C:bacterial-type flagellum"/>
    <property type="evidence" value="ECO:0007669"/>
    <property type="project" value="InterPro"/>
</dbReference>
<evidence type="ECO:0000313" key="1">
    <source>
        <dbReference type="EMBL" id="PLR20142.1"/>
    </source>
</evidence>
<dbReference type="RefSeq" id="WP_101720062.1">
    <property type="nucleotide sequence ID" value="NZ_PJRS01000046.1"/>
</dbReference>
<dbReference type="Gene3D" id="1.20.1330.10">
    <property type="entry name" value="f41 fragment of flagellin, N-terminal domain"/>
    <property type="match status" value="1"/>
</dbReference>
<proteinExistence type="predicted"/>